<keyword evidence="1" id="KW-1133">Transmembrane helix</keyword>
<evidence type="ECO:0000256" key="1">
    <source>
        <dbReference type="SAM" id="Phobius"/>
    </source>
</evidence>
<keyword evidence="3" id="KW-1185">Reference proteome</keyword>
<organism evidence="2 3">
    <name type="scientific">Tritrichomonas musculus</name>
    <dbReference type="NCBI Taxonomy" id="1915356"/>
    <lineage>
        <taxon>Eukaryota</taxon>
        <taxon>Metamonada</taxon>
        <taxon>Parabasalia</taxon>
        <taxon>Tritrichomonadida</taxon>
        <taxon>Tritrichomonadidae</taxon>
        <taxon>Tritrichomonas</taxon>
    </lineage>
</organism>
<evidence type="ECO:0000313" key="3">
    <source>
        <dbReference type="Proteomes" id="UP001470230"/>
    </source>
</evidence>
<keyword evidence="1" id="KW-0812">Transmembrane</keyword>
<proteinExistence type="predicted"/>
<keyword evidence="1" id="KW-0472">Membrane</keyword>
<evidence type="ECO:0000313" key="2">
    <source>
        <dbReference type="EMBL" id="KAK8848086.1"/>
    </source>
</evidence>
<reference evidence="2 3" key="1">
    <citation type="submission" date="2024-04" db="EMBL/GenBank/DDBJ databases">
        <title>Tritrichomonas musculus Genome.</title>
        <authorList>
            <person name="Alves-Ferreira E."/>
            <person name="Grigg M."/>
            <person name="Lorenzi H."/>
            <person name="Galac M."/>
        </authorList>
    </citation>
    <scope>NUCLEOTIDE SEQUENCE [LARGE SCALE GENOMIC DNA]</scope>
    <source>
        <strain evidence="2 3">EAF2021</strain>
    </source>
</reference>
<sequence>MLVAYLVLAGDMITSFFILRGIDWTSLLGKHVLIIFVYALCIQIALTIPRNISFLKFFSTLIVFCISFFCVSMLYIFIAAHKINETIVMTKCDLSMFSSLSIYTFTFSFPSVILIYSKFTHFSDIFNSI</sequence>
<accession>A0ABR2HIP7</accession>
<feature type="transmembrane region" description="Helical" evidence="1">
    <location>
        <begin position="28"/>
        <end position="48"/>
    </location>
</feature>
<feature type="transmembrane region" description="Helical" evidence="1">
    <location>
        <begin position="5"/>
        <end position="22"/>
    </location>
</feature>
<gene>
    <name evidence="2" type="ORF">M9Y10_019142</name>
</gene>
<name>A0ABR2HIP7_9EUKA</name>
<protein>
    <submittedName>
        <fullName evidence="2">Uncharacterized protein</fullName>
    </submittedName>
</protein>
<feature type="transmembrane region" description="Helical" evidence="1">
    <location>
        <begin position="100"/>
        <end position="119"/>
    </location>
</feature>
<comment type="caution">
    <text evidence="2">The sequence shown here is derived from an EMBL/GenBank/DDBJ whole genome shotgun (WGS) entry which is preliminary data.</text>
</comment>
<feature type="transmembrane region" description="Helical" evidence="1">
    <location>
        <begin position="60"/>
        <end position="80"/>
    </location>
</feature>
<dbReference type="Proteomes" id="UP001470230">
    <property type="component" value="Unassembled WGS sequence"/>
</dbReference>
<dbReference type="EMBL" id="JAPFFF010000027">
    <property type="protein sequence ID" value="KAK8848086.1"/>
    <property type="molecule type" value="Genomic_DNA"/>
</dbReference>